<keyword evidence="4" id="KW-0347">Helicase</keyword>
<dbReference type="AlphaFoldDB" id="A0A1N7QPR7"/>
<feature type="domain" description="DNA2/NAM7 helicase-like C-terminal" evidence="7">
    <location>
        <begin position="807"/>
        <end position="984"/>
    </location>
</feature>
<keyword evidence="2" id="KW-0547">Nucleotide-binding</keyword>
<protein>
    <submittedName>
        <fullName evidence="8">AAA domain-containing protein</fullName>
    </submittedName>
</protein>
<evidence type="ECO:0000259" key="7">
    <source>
        <dbReference type="Pfam" id="PF13087"/>
    </source>
</evidence>
<dbReference type="GO" id="GO:0016787">
    <property type="term" value="F:hydrolase activity"/>
    <property type="evidence" value="ECO:0007669"/>
    <property type="project" value="UniProtKB-KW"/>
</dbReference>
<evidence type="ECO:0000313" key="8">
    <source>
        <dbReference type="EMBL" id="SIT24853.1"/>
    </source>
</evidence>
<evidence type="ECO:0000256" key="2">
    <source>
        <dbReference type="ARBA" id="ARBA00022741"/>
    </source>
</evidence>
<gene>
    <name evidence="8" type="ORF">SAMN05421788_106201</name>
</gene>
<keyword evidence="3" id="KW-0378">Hydrolase</keyword>
<dbReference type="CDD" id="cd18808">
    <property type="entry name" value="SF1_C_Upf1"/>
    <property type="match status" value="1"/>
</dbReference>
<feature type="domain" description="DNA2/NAM7 helicase helicase" evidence="6">
    <location>
        <begin position="274"/>
        <end position="352"/>
    </location>
</feature>
<dbReference type="InterPro" id="IPR047187">
    <property type="entry name" value="SF1_C_Upf1"/>
</dbReference>
<evidence type="ECO:0000256" key="4">
    <source>
        <dbReference type="ARBA" id="ARBA00022806"/>
    </source>
</evidence>
<dbReference type="Gene3D" id="3.40.50.300">
    <property type="entry name" value="P-loop containing nucleotide triphosphate hydrolases"/>
    <property type="match status" value="3"/>
</dbReference>
<dbReference type="Proteomes" id="UP000186917">
    <property type="component" value="Unassembled WGS sequence"/>
</dbReference>
<sequence>MIANDAMYLRKWLTYWKKSLSDSLFGDIDIDKLKHFEIENFSIDAIQIADLTQVNKLIDFEEERINKKKGILKKDSKSWTKLDSALLLIAPFKLVPTPERLVFLKDKKTKFPFWYYIHVNRSGKTSVPEDYFPVFQRKFLEPLADEKTEFIFSTVEKVDIATAPGKEKYKIVQEYIDYLRTVFTIATDQLIENYTTEGYSTLSNAIVLLPDEEINAAIGIIQLYEKIVSSQNTPPLLSHFISLKNDICRPPLSAEKLMEANYLHIGQMGFSFPLSISQRKSLYTFLTSDDKVFAINGPPGTGKTTLLQSVVANMIVDSAIKGGAPAIILTCSTNNQAVTNIIDSFSKSNTQEGALQGRWLPDIQGYATYLPSALKSEQELKGINYKKLNGEGIFSKIENHTYLGEAKDYFLEKGKNYFNGPLQNTHDIISLLQEEIQKIQASIKLAGELWQKFTAVESDFHHLYCHENTEKDRYYKSGILDEAAFEIDIPILTTLEKEVIHYFKNESFFRKLFCFLNIKSALRKRAAELKIILRYSHIPVINNFQFTQHEILEQIGEKIRFAKRAIKEMKEWKSWKQQHHIKGDPPVNEKAYWDKEYIKIEGLRKNDPVQSRPNCFFDELDISLRHKAFQLALHYWEGRWLLKLEEDLASDIFTGNNEEKARNRWTRQAMITPCFVSTFYMAPNFFTSSRFLQKSDNGISLFDNPPLYEFIDLLIVDEAGQVSPEVGIATFALARKAAIVGDVKQIEPVWNITNKIDVGNLKRGGLIKDYDDLIYEKEFDPKGFLASTGSIMKMAQNACCYQEDGLSEKGVLLIEHRRCYDEIISYCNVLAYNGLLKPLKGKSSKANLFPPMYCIHVEGHSNIAGTSRSNMNEVNAIVYWLNKNRQIIENKYGKPELAIGIITPFTGQKAALSKALKQAGFDTSLIKLGTVHALQGAERPVILFSMVYGPGDAGVMFFDRDNKPNMLNVAVSRAQDSFIVFANTAILNKSARTPSGILANHLVYSNANNHL</sequence>
<keyword evidence="9" id="KW-1185">Reference proteome</keyword>
<dbReference type="GO" id="GO:0005524">
    <property type="term" value="F:ATP binding"/>
    <property type="evidence" value="ECO:0007669"/>
    <property type="project" value="UniProtKB-KW"/>
</dbReference>
<dbReference type="SUPFAM" id="SSF52540">
    <property type="entry name" value="P-loop containing nucleoside triphosphate hydrolases"/>
    <property type="match status" value="1"/>
</dbReference>
<dbReference type="InterPro" id="IPR041679">
    <property type="entry name" value="DNA2/NAM7-like_C"/>
</dbReference>
<evidence type="ECO:0000256" key="1">
    <source>
        <dbReference type="ARBA" id="ARBA00007913"/>
    </source>
</evidence>
<name>A0A1N7QPR7_9BACT</name>
<evidence type="ECO:0000256" key="3">
    <source>
        <dbReference type="ARBA" id="ARBA00022801"/>
    </source>
</evidence>
<dbReference type="EMBL" id="FTOR01000006">
    <property type="protein sequence ID" value="SIT24853.1"/>
    <property type="molecule type" value="Genomic_DNA"/>
</dbReference>
<dbReference type="PANTHER" id="PTHR43788">
    <property type="entry name" value="DNA2/NAM7 HELICASE FAMILY MEMBER"/>
    <property type="match status" value="1"/>
</dbReference>
<dbReference type="PANTHER" id="PTHR43788:SF8">
    <property type="entry name" value="DNA-BINDING PROTEIN SMUBP-2"/>
    <property type="match status" value="1"/>
</dbReference>
<dbReference type="GO" id="GO:0004386">
    <property type="term" value="F:helicase activity"/>
    <property type="evidence" value="ECO:0007669"/>
    <property type="project" value="UniProtKB-KW"/>
</dbReference>
<reference evidence="9" key="1">
    <citation type="submission" date="2017-01" db="EMBL/GenBank/DDBJ databases">
        <authorList>
            <person name="Varghese N."/>
            <person name="Submissions S."/>
        </authorList>
    </citation>
    <scope>NUCLEOTIDE SEQUENCE [LARGE SCALE GENOMIC DNA]</scope>
    <source>
        <strain evidence="9">DSM 21054</strain>
    </source>
</reference>
<accession>A0A1N7QPR7</accession>
<dbReference type="InterPro" id="IPR027417">
    <property type="entry name" value="P-loop_NTPase"/>
</dbReference>
<dbReference type="Pfam" id="PF13087">
    <property type="entry name" value="AAA_12"/>
    <property type="match status" value="1"/>
</dbReference>
<evidence type="ECO:0000256" key="5">
    <source>
        <dbReference type="ARBA" id="ARBA00022840"/>
    </source>
</evidence>
<keyword evidence="5" id="KW-0067">ATP-binding</keyword>
<dbReference type="InterPro" id="IPR050534">
    <property type="entry name" value="Coronavir_polyprotein_1ab"/>
</dbReference>
<dbReference type="InterPro" id="IPR041677">
    <property type="entry name" value="DNA2/NAM7_AAA_11"/>
</dbReference>
<organism evidence="8 9">
    <name type="scientific">Filimonas lacunae</name>
    <dbReference type="NCBI Taxonomy" id="477680"/>
    <lineage>
        <taxon>Bacteria</taxon>
        <taxon>Pseudomonadati</taxon>
        <taxon>Bacteroidota</taxon>
        <taxon>Chitinophagia</taxon>
        <taxon>Chitinophagales</taxon>
        <taxon>Chitinophagaceae</taxon>
        <taxon>Filimonas</taxon>
    </lineage>
</organism>
<comment type="similarity">
    <text evidence="1">Belongs to the DNA2/NAM7 helicase family.</text>
</comment>
<proteinExistence type="inferred from homology"/>
<evidence type="ECO:0000313" key="9">
    <source>
        <dbReference type="Proteomes" id="UP000186917"/>
    </source>
</evidence>
<dbReference type="STRING" id="477680.SAMN05421788_106201"/>
<dbReference type="Pfam" id="PF13086">
    <property type="entry name" value="AAA_11"/>
    <property type="match status" value="1"/>
</dbReference>
<evidence type="ECO:0000259" key="6">
    <source>
        <dbReference type="Pfam" id="PF13086"/>
    </source>
</evidence>